<organism evidence="1 2">
    <name type="scientific">Anaeromonas frigoriresistens</name>
    <dbReference type="NCBI Taxonomy" id="2683708"/>
    <lineage>
        <taxon>Bacteria</taxon>
        <taxon>Bacillati</taxon>
        <taxon>Bacillota</taxon>
        <taxon>Tissierellia</taxon>
        <taxon>Tissierellales</taxon>
        <taxon>Thermohalobacteraceae</taxon>
        <taxon>Anaeromonas</taxon>
    </lineage>
</organism>
<name>A0A942UWD5_9FIRM</name>
<reference evidence="1" key="1">
    <citation type="submission" date="2019-12" db="EMBL/GenBank/DDBJ databases">
        <title>Clostridiaceae gen. nov. sp. nov., isolated from sediment in Xinjiang, China.</title>
        <authorList>
            <person name="Zhang R."/>
        </authorList>
    </citation>
    <scope>NUCLEOTIDE SEQUENCE</scope>
    <source>
        <strain evidence="1">D2Q-11</strain>
    </source>
</reference>
<proteinExistence type="predicted"/>
<keyword evidence="2" id="KW-1185">Reference proteome</keyword>
<evidence type="ECO:0000313" key="1">
    <source>
        <dbReference type="EMBL" id="MBS4539803.1"/>
    </source>
</evidence>
<evidence type="ECO:0000313" key="2">
    <source>
        <dbReference type="Proteomes" id="UP000724672"/>
    </source>
</evidence>
<protein>
    <submittedName>
        <fullName evidence="1">Uncharacterized protein</fullName>
    </submittedName>
</protein>
<dbReference type="Proteomes" id="UP000724672">
    <property type="component" value="Unassembled WGS sequence"/>
</dbReference>
<comment type="caution">
    <text evidence="1">The sequence shown here is derived from an EMBL/GenBank/DDBJ whole genome shotgun (WGS) entry which is preliminary data.</text>
</comment>
<accession>A0A942UWD5</accession>
<sequence length="107" mass="12584">MRAKSIPVTSKEELVYAILKSLRDENSKPKQKYNEETERSEYILIPGKMPDPQNLINAYTYLYREDYITEKNVEVTKRFQIDTVLVNGDAQITDKGIKYLESIEKEY</sequence>
<dbReference type="AlphaFoldDB" id="A0A942UWD5"/>
<dbReference type="EMBL" id="WSFT01000053">
    <property type="protein sequence ID" value="MBS4539803.1"/>
    <property type="molecule type" value="Genomic_DNA"/>
</dbReference>
<gene>
    <name evidence="1" type="ORF">GOQ27_15115</name>
</gene>
<dbReference type="RefSeq" id="WP_203367717.1">
    <property type="nucleotide sequence ID" value="NZ_WSFT01000053.1"/>
</dbReference>